<reference evidence="3" key="1">
    <citation type="submission" date="2016-10" db="EMBL/GenBank/DDBJ databases">
        <authorList>
            <person name="Varghese N."/>
            <person name="Submissions S."/>
        </authorList>
    </citation>
    <scope>NUCLEOTIDE SEQUENCE [LARGE SCALE GENOMIC DNA]</scope>
    <source>
        <strain evidence="3">CGMCC 1.10118</strain>
    </source>
</reference>
<dbReference type="InterPro" id="IPR058429">
    <property type="entry name" value="DUF8116"/>
</dbReference>
<evidence type="ECO:0000259" key="1">
    <source>
        <dbReference type="Pfam" id="PF26426"/>
    </source>
</evidence>
<evidence type="ECO:0000313" key="3">
    <source>
        <dbReference type="Proteomes" id="UP000199170"/>
    </source>
</evidence>
<dbReference type="Proteomes" id="UP000199170">
    <property type="component" value="Unassembled WGS sequence"/>
</dbReference>
<feature type="domain" description="DUF8116" evidence="1">
    <location>
        <begin position="1"/>
        <end position="243"/>
    </location>
</feature>
<accession>A0A1H3D029</accession>
<dbReference type="EMBL" id="FNPB01000001">
    <property type="protein sequence ID" value="SDX59478.1"/>
    <property type="molecule type" value="Genomic_DNA"/>
</dbReference>
<keyword evidence="3" id="KW-1185">Reference proteome</keyword>
<organism evidence="2 3">
    <name type="scientific">Halobellus clavatus</name>
    <dbReference type="NCBI Taxonomy" id="660517"/>
    <lineage>
        <taxon>Archaea</taxon>
        <taxon>Methanobacteriati</taxon>
        <taxon>Methanobacteriota</taxon>
        <taxon>Stenosarchaea group</taxon>
        <taxon>Halobacteria</taxon>
        <taxon>Halobacteriales</taxon>
        <taxon>Haloferacaceae</taxon>
        <taxon>Halobellus</taxon>
    </lineage>
</organism>
<protein>
    <recommendedName>
        <fullName evidence="1">DUF8116 domain-containing protein</fullName>
    </recommendedName>
</protein>
<evidence type="ECO:0000313" key="2">
    <source>
        <dbReference type="EMBL" id="SDX59478.1"/>
    </source>
</evidence>
<sequence>MSVFSLLRARTPADFADWFRPGGEYLLRVADGMGFHTGDLAGFIDEAETAMRAGRTGEDVAPAVNRLVAADLYADAAFGLPFLEWTPVWYELPLTAPVAYADWRLRRVADQYARTIDHLSVPRFSRPKDVISHGRPAIESVSGFADRFAFADAILHLEWFDYVAGECGIGVPPELIAETRSQTVGYYVGDLALEDLDPTVRRFQYLLFTDDEWVRDTDARYGLDSSLLALWVRVCRRERERFGGDRPSSAN</sequence>
<proteinExistence type="predicted"/>
<dbReference type="AlphaFoldDB" id="A0A1H3D029"/>
<dbReference type="RefSeq" id="WP_089764316.1">
    <property type="nucleotide sequence ID" value="NZ_FNPB01000001.1"/>
</dbReference>
<dbReference type="Pfam" id="PF26426">
    <property type="entry name" value="DUF8116"/>
    <property type="match status" value="1"/>
</dbReference>
<name>A0A1H3D029_9EURY</name>
<dbReference type="OrthoDB" id="336885at2157"/>
<dbReference type="STRING" id="660517.SAMN04487946_101278"/>
<gene>
    <name evidence="2" type="ORF">SAMN04487946_101278</name>
</gene>